<dbReference type="SUPFAM" id="SSF109854">
    <property type="entry name" value="DinB/YfiT-like putative metalloenzymes"/>
    <property type="match status" value="1"/>
</dbReference>
<dbReference type="Proteomes" id="UP000598820">
    <property type="component" value="Unassembled WGS sequence"/>
</dbReference>
<evidence type="ECO:0000313" key="3">
    <source>
        <dbReference type="EMBL" id="MBD2700294.1"/>
    </source>
</evidence>
<evidence type="ECO:0000313" key="4">
    <source>
        <dbReference type="Proteomes" id="UP000598820"/>
    </source>
</evidence>
<evidence type="ECO:0000259" key="2">
    <source>
        <dbReference type="Pfam" id="PF12867"/>
    </source>
</evidence>
<dbReference type="InterPro" id="IPR024775">
    <property type="entry name" value="DinB-like"/>
</dbReference>
<accession>A0A926XTV2</accession>
<comment type="caution">
    <text evidence="3">The sequence shown here is derived from an EMBL/GenBank/DDBJ whole genome shotgun (WGS) entry which is preliminary data.</text>
</comment>
<feature type="domain" description="DinB-like" evidence="2">
    <location>
        <begin position="30"/>
        <end position="153"/>
    </location>
</feature>
<dbReference type="Pfam" id="PF12867">
    <property type="entry name" value="DinB_2"/>
    <property type="match status" value="1"/>
</dbReference>
<name>A0A926XTV2_9BACT</name>
<gene>
    <name evidence="3" type="ORF">IC229_06595</name>
</gene>
<reference evidence="3" key="1">
    <citation type="submission" date="2020-09" db="EMBL/GenBank/DDBJ databases">
        <authorList>
            <person name="Kim M.K."/>
        </authorList>
    </citation>
    <scope>NUCLEOTIDE SEQUENCE</scope>
    <source>
        <strain evidence="3">BT702</strain>
    </source>
</reference>
<dbReference type="InterPro" id="IPR034660">
    <property type="entry name" value="DinB/YfiT-like"/>
</dbReference>
<evidence type="ECO:0000256" key="1">
    <source>
        <dbReference type="SAM" id="MobiDB-lite"/>
    </source>
</evidence>
<proteinExistence type="predicted"/>
<dbReference type="RefSeq" id="WP_190886159.1">
    <property type="nucleotide sequence ID" value="NZ_JACWZY010000004.1"/>
</dbReference>
<protein>
    <submittedName>
        <fullName evidence="3">DinB family protein</fullName>
    </submittedName>
</protein>
<organism evidence="3 4">
    <name type="scientific">Spirosoma profusum</name>
    <dbReference type="NCBI Taxonomy" id="2771354"/>
    <lineage>
        <taxon>Bacteria</taxon>
        <taxon>Pseudomonadati</taxon>
        <taxon>Bacteroidota</taxon>
        <taxon>Cytophagia</taxon>
        <taxon>Cytophagales</taxon>
        <taxon>Cytophagaceae</taxon>
        <taxon>Spirosoma</taxon>
    </lineage>
</organism>
<feature type="region of interest" description="Disordered" evidence="1">
    <location>
        <begin position="172"/>
        <end position="193"/>
    </location>
</feature>
<dbReference type="Gene3D" id="1.20.120.450">
    <property type="entry name" value="dinb family like domain"/>
    <property type="match status" value="1"/>
</dbReference>
<dbReference type="AlphaFoldDB" id="A0A926XTV2"/>
<dbReference type="EMBL" id="JACWZY010000004">
    <property type="protein sequence ID" value="MBD2700294.1"/>
    <property type="molecule type" value="Genomic_DNA"/>
</dbReference>
<sequence length="193" mass="22183">MVPNDELIRIIDLLNTTYEGEEAWHGPSVVEVLRDVTPDIAGRRISPNTHSIAELVFHMTSWRIFCVKKMQGDATFDITTPDKNFGALPDKIDDFEWEALEMELSLSQEELINELDKRDDDEFLEDIVPGRDYTYYDMLHGIINHDMYHTGQIMILRKALAFKNAGSRYADEDAGADEYGSPFGSSHEHDDYY</sequence>
<keyword evidence="4" id="KW-1185">Reference proteome</keyword>